<evidence type="ECO:0000256" key="7">
    <source>
        <dbReference type="ARBA" id="ARBA00023170"/>
    </source>
</evidence>
<dbReference type="GO" id="GO:0007195">
    <property type="term" value="P:adenylate cyclase-inhibiting dopamine receptor signaling pathway"/>
    <property type="evidence" value="ECO:0007669"/>
    <property type="project" value="TreeGrafter"/>
</dbReference>
<dbReference type="Ensembl" id="ENSSVLT00005015020.1">
    <property type="protein sequence ID" value="ENSSVLP00005013569.1"/>
    <property type="gene ID" value="ENSSVLG00005010781.1"/>
</dbReference>
<dbReference type="SUPFAM" id="SSF81321">
    <property type="entry name" value="Family A G protein-coupled receptor-like"/>
    <property type="match status" value="1"/>
</dbReference>
<keyword evidence="3 9" id="KW-0812">Transmembrane</keyword>
<dbReference type="GO" id="GO:0014059">
    <property type="term" value="P:regulation of dopamine secretion"/>
    <property type="evidence" value="ECO:0007669"/>
    <property type="project" value="TreeGrafter"/>
</dbReference>
<protein>
    <recommendedName>
        <fullName evidence="10">G-protein coupled receptors family 1 profile domain-containing protein</fullName>
    </recommendedName>
</protein>
<reference evidence="11" key="1">
    <citation type="submission" date="2025-08" db="UniProtKB">
        <authorList>
            <consortium name="Ensembl"/>
        </authorList>
    </citation>
    <scope>IDENTIFICATION</scope>
</reference>
<dbReference type="PRINTS" id="PR00237">
    <property type="entry name" value="GPCRRHODOPSN"/>
</dbReference>
<keyword evidence="12" id="KW-1185">Reference proteome</keyword>
<dbReference type="PANTHER" id="PTHR24248:SF154">
    <property type="entry name" value="D(3) DOPAMINE RECEPTOR"/>
    <property type="match status" value="1"/>
</dbReference>
<evidence type="ECO:0000256" key="8">
    <source>
        <dbReference type="ARBA" id="ARBA00023224"/>
    </source>
</evidence>
<accession>A0A8D2CR23</accession>
<evidence type="ECO:0000256" key="5">
    <source>
        <dbReference type="ARBA" id="ARBA00023040"/>
    </source>
</evidence>
<dbReference type="Proteomes" id="UP000694564">
    <property type="component" value="Chromosome 10"/>
</dbReference>
<reference evidence="11" key="2">
    <citation type="submission" date="2025-09" db="UniProtKB">
        <authorList>
            <consortium name="Ensembl"/>
        </authorList>
    </citation>
    <scope>IDENTIFICATION</scope>
</reference>
<dbReference type="GO" id="GO:0004930">
    <property type="term" value="F:G protein-coupled receptor activity"/>
    <property type="evidence" value="ECO:0007669"/>
    <property type="project" value="UniProtKB-KW"/>
</dbReference>
<organism evidence="11 12">
    <name type="scientific">Sciurus vulgaris</name>
    <name type="common">Eurasian red squirrel</name>
    <dbReference type="NCBI Taxonomy" id="55149"/>
    <lineage>
        <taxon>Eukaryota</taxon>
        <taxon>Metazoa</taxon>
        <taxon>Chordata</taxon>
        <taxon>Craniata</taxon>
        <taxon>Vertebrata</taxon>
        <taxon>Euteleostomi</taxon>
        <taxon>Mammalia</taxon>
        <taxon>Eutheria</taxon>
        <taxon>Euarchontoglires</taxon>
        <taxon>Glires</taxon>
        <taxon>Rodentia</taxon>
        <taxon>Sciuromorpha</taxon>
        <taxon>Sciuridae</taxon>
        <taxon>Sciurinae</taxon>
        <taxon>Sciurini</taxon>
        <taxon>Sciurus</taxon>
    </lineage>
</organism>
<dbReference type="GO" id="GO:0005886">
    <property type="term" value="C:plasma membrane"/>
    <property type="evidence" value="ECO:0007669"/>
    <property type="project" value="UniProtKB-SubCell"/>
</dbReference>
<keyword evidence="6 9" id="KW-0472">Membrane</keyword>
<evidence type="ECO:0000313" key="11">
    <source>
        <dbReference type="Ensembl" id="ENSSVLP00005013569.1"/>
    </source>
</evidence>
<name>A0A8D2CR23_SCIVU</name>
<evidence type="ECO:0000256" key="1">
    <source>
        <dbReference type="ARBA" id="ARBA00004651"/>
    </source>
</evidence>
<evidence type="ECO:0000256" key="3">
    <source>
        <dbReference type="ARBA" id="ARBA00022692"/>
    </source>
</evidence>
<evidence type="ECO:0000256" key="9">
    <source>
        <dbReference type="SAM" id="Phobius"/>
    </source>
</evidence>
<dbReference type="Gene3D" id="1.20.1070.10">
    <property type="entry name" value="Rhodopsin 7-helix transmembrane proteins"/>
    <property type="match status" value="1"/>
</dbReference>
<proteinExistence type="predicted"/>
<dbReference type="GO" id="GO:0045202">
    <property type="term" value="C:synapse"/>
    <property type="evidence" value="ECO:0007669"/>
    <property type="project" value="GOC"/>
</dbReference>
<dbReference type="GO" id="GO:0060158">
    <property type="term" value="P:phospholipase C-activating dopamine receptor signaling pathway"/>
    <property type="evidence" value="ECO:0007669"/>
    <property type="project" value="TreeGrafter"/>
</dbReference>
<dbReference type="PANTHER" id="PTHR24248">
    <property type="entry name" value="ADRENERGIC RECEPTOR-RELATED G-PROTEIN COUPLED RECEPTOR"/>
    <property type="match status" value="1"/>
</dbReference>
<keyword evidence="5" id="KW-0297">G-protein coupled receptor</keyword>
<keyword evidence="2" id="KW-1003">Cell membrane</keyword>
<dbReference type="GO" id="GO:0051967">
    <property type="term" value="P:negative regulation of synaptic transmission, glutamatergic"/>
    <property type="evidence" value="ECO:0007669"/>
    <property type="project" value="TreeGrafter"/>
</dbReference>
<feature type="transmembrane region" description="Helical" evidence="9">
    <location>
        <begin position="30"/>
        <end position="55"/>
    </location>
</feature>
<comment type="subcellular location">
    <subcellularLocation>
        <location evidence="1">Cell membrane</location>
        <topology evidence="1">Multi-pass membrane protein</topology>
    </subcellularLocation>
</comment>
<sequence>MAPLSHLSSYINSTCVAENSTGANQAHPHAYYALSYCILILVIVFGNGLVCVAVLKERALKTTPNYLVVSLAVADLLVATLVMPWVVYLEVTLEGGHHSSTSAPGNWE</sequence>
<evidence type="ECO:0000313" key="12">
    <source>
        <dbReference type="Proteomes" id="UP000694564"/>
    </source>
</evidence>
<dbReference type="FunFam" id="1.20.1070.10:FF:000380">
    <property type="entry name" value="D(3) dopamine receptor"/>
    <property type="match status" value="1"/>
</dbReference>
<dbReference type="GeneTree" id="ENSGT00940000159661"/>
<dbReference type="GO" id="GO:0051481">
    <property type="term" value="P:negative regulation of cytosolic calcium ion concentration"/>
    <property type="evidence" value="ECO:0007669"/>
    <property type="project" value="TreeGrafter"/>
</dbReference>
<dbReference type="Pfam" id="PF00001">
    <property type="entry name" value="7tm_1"/>
    <property type="match status" value="1"/>
</dbReference>
<dbReference type="GO" id="GO:0001591">
    <property type="term" value="F:dopamine neurotransmitter receptor activity, coupled via Gi/Go"/>
    <property type="evidence" value="ECO:0007669"/>
    <property type="project" value="TreeGrafter"/>
</dbReference>
<evidence type="ECO:0000256" key="2">
    <source>
        <dbReference type="ARBA" id="ARBA00022475"/>
    </source>
</evidence>
<evidence type="ECO:0000256" key="6">
    <source>
        <dbReference type="ARBA" id="ARBA00023136"/>
    </source>
</evidence>
<keyword evidence="7" id="KW-0675">Receptor</keyword>
<keyword evidence="8" id="KW-0807">Transducer</keyword>
<dbReference type="GO" id="GO:0043266">
    <property type="term" value="P:regulation of potassium ion transport"/>
    <property type="evidence" value="ECO:0007669"/>
    <property type="project" value="TreeGrafter"/>
</dbReference>
<evidence type="ECO:0000259" key="10">
    <source>
        <dbReference type="PROSITE" id="PS50262"/>
    </source>
</evidence>
<evidence type="ECO:0000256" key="4">
    <source>
        <dbReference type="ARBA" id="ARBA00022989"/>
    </source>
</evidence>
<feature type="domain" description="G-protein coupled receptors family 1 profile" evidence="10">
    <location>
        <begin position="46"/>
        <end position="88"/>
    </location>
</feature>
<keyword evidence="4 9" id="KW-1133">Transmembrane helix</keyword>
<feature type="transmembrane region" description="Helical" evidence="9">
    <location>
        <begin position="67"/>
        <end position="88"/>
    </location>
</feature>
<dbReference type="AlphaFoldDB" id="A0A8D2CR23"/>
<dbReference type="InterPro" id="IPR017452">
    <property type="entry name" value="GPCR_Rhodpsn_7TM"/>
</dbReference>
<dbReference type="PROSITE" id="PS50262">
    <property type="entry name" value="G_PROTEIN_RECEP_F1_2"/>
    <property type="match status" value="1"/>
</dbReference>
<dbReference type="InterPro" id="IPR000276">
    <property type="entry name" value="GPCR_Rhodpsn"/>
</dbReference>